<dbReference type="PANTHER" id="PTHR33164">
    <property type="entry name" value="TRANSCRIPTIONAL REGULATOR, MARR FAMILY"/>
    <property type="match status" value="1"/>
</dbReference>
<dbReference type="Pfam" id="PF12802">
    <property type="entry name" value="MarR_2"/>
    <property type="match status" value="1"/>
</dbReference>
<keyword evidence="2" id="KW-0238">DNA-binding</keyword>
<evidence type="ECO:0000259" key="4">
    <source>
        <dbReference type="PROSITE" id="PS50995"/>
    </source>
</evidence>
<dbReference type="RefSeq" id="WP_344624420.1">
    <property type="nucleotide sequence ID" value="NZ_BAAALD010000029.1"/>
</dbReference>
<dbReference type="PROSITE" id="PS01117">
    <property type="entry name" value="HTH_MARR_1"/>
    <property type="match status" value="1"/>
</dbReference>
<dbReference type="InterPro" id="IPR023187">
    <property type="entry name" value="Tscrpt_reg_MarR-type_CS"/>
</dbReference>
<dbReference type="InterPro" id="IPR000835">
    <property type="entry name" value="HTH_MarR-typ"/>
</dbReference>
<gene>
    <name evidence="5" type="ORF">GCM10009663_33550</name>
</gene>
<dbReference type="EMBL" id="BAAALD010000029">
    <property type="protein sequence ID" value="GAA1087199.1"/>
    <property type="molecule type" value="Genomic_DNA"/>
</dbReference>
<evidence type="ECO:0000256" key="1">
    <source>
        <dbReference type="ARBA" id="ARBA00023015"/>
    </source>
</evidence>
<keyword evidence="3" id="KW-0804">Transcription</keyword>
<keyword evidence="1" id="KW-0805">Transcription regulation</keyword>
<dbReference type="InterPro" id="IPR036388">
    <property type="entry name" value="WH-like_DNA-bd_sf"/>
</dbReference>
<comment type="caution">
    <text evidence="5">The sequence shown here is derived from an EMBL/GenBank/DDBJ whole genome shotgun (WGS) entry which is preliminary data.</text>
</comment>
<reference evidence="5 6" key="1">
    <citation type="journal article" date="2019" name="Int. J. Syst. Evol. Microbiol.">
        <title>The Global Catalogue of Microorganisms (GCM) 10K type strain sequencing project: providing services to taxonomists for standard genome sequencing and annotation.</title>
        <authorList>
            <consortium name="The Broad Institute Genomics Platform"/>
            <consortium name="The Broad Institute Genome Sequencing Center for Infectious Disease"/>
            <person name="Wu L."/>
            <person name="Ma J."/>
        </authorList>
    </citation>
    <scope>NUCLEOTIDE SEQUENCE [LARGE SCALE GENOMIC DNA]</scope>
    <source>
        <strain evidence="5 6">JCM 13002</strain>
    </source>
</reference>
<dbReference type="SMART" id="SM00347">
    <property type="entry name" value="HTH_MARR"/>
    <property type="match status" value="1"/>
</dbReference>
<dbReference type="PROSITE" id="PS50995">
    <property type="entry name" value="HTH_MARR_2"/>
    <property type="match status" value="1"/>
</dbReference>
<dbReference type="Gene3D" id="1.10.10.10">
    <property type="entry name" value="Winged helix-like DNA-binding domain superfamily/Winged helix DNA-binding domain"/>
    <property type="match status" value="1"/>
</dbReference>
<evidence type="ECO:0000256" key="3">
    <source>
        <dbReference type="ARBA" id="ARBA00023163"/>
    </source>
</evidence>
<dbReference type="PRINTS" id="PR00598">
    <property type="entry name" value="HTHMARR"/>
</dbReference>
<dbReference type="InterPro" id="IPR036390">
    <property type="entry name" value="WH_DNA-bd_sf"/>
</dbReference>
<dbReference type="Proteomes" id="UP001499987">
    <property type="component" value="Unassembled WGS sequence"/>
</dbReference>
<dbReference type="PANTHER" id="PTHR33164:SF57">
    <property type="entry name" value="MARR-FAMILY TRANSCRIPTIONAL REGULATOR"/>
    <property type="match status" value="1"/>
</dbReference>
<accession>A0ABN1TJJ8</accession>
<sequence>MNDQESADQAFRAVEREVALLFRRGRTRAAEMARRVHPELEAAAYVMLAYVEESGRVRLTDIGLHFGIGKASISRQVKHLEVLGLLRREVDPLDRRSSLLSLTEDGAARYLRARDARMERFRELMSAWDEEDVERFAELLRRFNELAAESMRAEESAPA</sequence>
<proteinExistence type="predicted"/>
<keyword evidence="6" id="KW-1185">Reference proteome</keyword>
<evidence type="ECO:0000256" key="2">
    <source>
        <dbReference type="ARBA" id="ARBA00023125"/>
    </source>
</evidence>
<feature type="domain" description="HTH marR-type" evidence="4">
    <location>
        <begin position="7"/>
        <end position="145"/>
    </location>
</feature>
<dbReference type="InterPro" id="IPR039422">
    <property type="entry name" value="MarR/SlyA-like"/>
</dbReference>
<protein>
    <recommendedName>
        <fullName evidence="4">HTH marR-type domain-containing protein</fullName>
    </recommendedName>
</protein>
<evidence type="ECO:0000313" key="5">
    <source>
        <dbReference type="EMBL" id="GAA1087199.1"/>
    </source>
</evidence>
<dbReference type="SUPFAM" id="SSF46785">
    <property type="entry name" value="Winged helix' DNA-binding domain"/>
    <property type="match status" value="1"/>
</dbReference>
<name>A0ABN1TJJ8_9ACTN</name>
<organism evidence="5 6">
    <name type="scientific">Kitasatospora arboriphila</name>
    <dbReference type="NCBI Taxonomy" id="258052"/>
    <lineage>
        <taxon>Bacteria</taxon>
        <taxon>Bacillati</taxon>
        <taxon>Actinomycetota</taxon>
        <taxon>Actinomycetes</taxon>
        <taxon>Kitasatosporales</taxon>
        <taxon>Streptomycetaceae</taxon>
        <taxon>Kitasatospora</taxon>
    </lineage>
</organism>
<evidence type="ECO:0000313" key="6">
    <source>
        <dbReference type="Proteomes" id="UP001499987"/>
    </source>
</evidence>